<evidence type="ECO:0000313" key="3">
    <source>
        <dbReference type="Proteomes" id="UP000076532"/>
    </source>
</evidence>
<evidence type="ECO:0000313" key="2">
    <source>
        <dbReference type="EMBL" id="KZP31775.1"/>
    </source>
</evidence>
<evidence type="ECO:0000256" key="1">
    <source>
        <dbReference type="SAM" id="MobiDB-lite"/>
    </source>
</evidence>
<accession>A0A166UKA6</accession>
<feature type="compositionally biased region" description="Basic and acidic residues" evidence="1">
    <location>
        <begin position="1"/>
        <end position="11"/>
    </location>
</feature>
<feature type="region of interest" description="Disordered" evidence="1">
    <location>
        <begin position="1"/>
        <end position="23"/>
    </location>
</feature>
<keyword evidence="3" id="KW-1185">Reference proteome</keyword>
<proteinExistence type="predicted"/>
<feature type="compositionally biased region" description="Low complexity" evidence="1">
    <location>
        <begin position="14"/>
        <end position="23"/>
    </location>
</feature>
<organism evidence="2 3">
    <name type="scientific">Athelia psychrophila</name>
    <dbReference type="NCBI Taxonomy" id="1759441"/>
    <lineage>
        <taxon>Eukaryota</taxon>
        <taxon>Fungi</taxon>
        <taxon>Dikarya</taxon>
        <taxon>Basidiomycota</taxon>
        <taxon>Agaricomycotina</taxon>
        <taxon>Agaricomycetes</taxon>
        <taxon>Agaricomycetidae</taxon>
        <taxon>Atheliales</taxon>
        <taxon>Atheliaceae</taxon>
        <taxon>Athelia</taxon>
    </lineage>
</organism>
<reference evidence="2 3" key="1">
    <citation type="journal article" date="2016" name="Mol. Biol. Evol.">
        <title>Comparative Genomics of Early-Diverging Mushroom-Forming Fungi Provides Insights into the Origins of Lignocellulose Decay Capabilities.</title>
        <authorList>
            <person name="Nagy L.G."/>
            <person name="Riley R."/>
            <person name="Tritt A."/>
            <person name="Adam C."/>
            <person name="Daum C."/>
            <person name="Floudas D."/>
            <person name="Sun H."/>
            <person name="Yadav J.S."/>
            <person name="Pangilinan J."/>
            <person name="Larsson K.H."/>
            <person name="Matsuura K."/>
            <person name="Barry K."/>
            <person name="Labutti K."/>
            <person name="Kuo R."/>
            <person name="Ohm R.A."/>
            <person name="Bhattacharya S.S."/>
            <person name="Shirouzu T."/>
            <person name="Yoshinaga Y."/>
            <person name="Martin F.M."/>
            <person name="Grigoriev I.V."/>
            <person name="Hibbett D.S."/>
        </authorList>
    </citation>
    <scope>NUCLEOTIDE SEQUENCE [LARGE SCALE GENOMIC DNA]</scope>
    <source>
        <strain evidence="2 3">CBS 109695</strain>
    </source>
</reference>
<dbReference type="AlphaFoldDB" id="A0A166UKA6"/>
<dbReference type="Proteomes" id="UP000076532">
    <property type="component" value="Unassembled WGS sequence"/>
</dbReference>
<protein>
    <submittedName>
        <fullName evidence="2">Uncharacterized protein</fullName>
    </submittedName>
</protein>
<name>A0A166UKA6_9AGAM</name>
<dbReference type="EMBL" id="KV417488">
    <property type="protein sequence ID" value="KZP31775.1"/>
    <property type="molecule type" value="Genomic_DNA"/>
</dbReference>
<sequence length="233" mass="25989">MAQESFDRDNVDNASSGHSSAGRAATASSAGIGFERSKYGMYFFIREKETATYLTSDHCRHTEGTQLIVHPRGNSLDNKVAQIFFIDSYGALHHAASGLAVDIVDDVLCLRRRRPVSGRPNPWSRPLPEFSLVNSQLRVKFLSDPSLPSCTDDLYPDDSWATKSFLLASHTEKDFHLHPISDFSPWIPPAMAGSFEYATSARHDKQLRVLAEERVEDVGGTRTSWEIVPYNKA</sequence>
<gene>
    <name evidence="2" type="ORF">FIBSPDRAFT_1037330</name>
</gene>